<organism evidence="1 2">
    <name type="scientific">Violaceomyces palustris</name>
    <dbReference type="NCBI Taxonomy" id="1673888"/>
    <lineage>
        <taxon>Eukaryota</taxon>
        <taxon>Fungi</taxon>
        <taxon>Dikarya</taxon>
        <taxon>Basidiomycota</taxon>
        <taxon>Ustilaginomycotina</taxon>
        <taxon>Ustilaginomycetes</taxon>
        <taxon>Violaceomycetales</taxon>
        <taxon>Violaceomycetaceae</taxon>
        <taxon>Violaceomyces</taxon>
    </lineage>
</organism>
<name>A0ACD0NLL3_9BASI</name>
<dbReference type="Proteomes" id="UP000245626">
    <property type="component" value="Unassembled WGS sequence"/>
</dbReference>
<keyword evidence="2" id="KW-1185">Reference proteome</keyword>
<evidence type="ECO:0000313" key="1">
    <source>
        <dbReference type="EMBL" id="PWN46711.1"/>
    </source>
</evidence>
<evidence type="ECO:0000313" key="2">
    <source>
        <dbReference type="Proteomes" id="UP000245626"/>
    </source>
</evidence>
<reference evidence="1 2" key="1">
    <citation type="journal article" date="2018" name="Mol. Biol. Evol.">
        <title>Broad Genomic Sampling Reveals a Smut Pathogenic Ancestry of the Fungal Clade Ustilaginomycotina.</title>
        <authorList>
            <person name="Kijpornyongpan T."/>
            <person name="Mondo S.J."/>
            <person name="Barry K."/>
            <person name="Sandor L."/>
            <person name="Lee J."/>
            <person name="Lipzen A."/>
            <person name="Pangilinan J."/>
            <person name="LaButti K."/>
            <person name="Hainaut M."/>
            <person name="Henrissat B."/>
            <person name="Grigoriev I.V."/>
            <person name="Spatafora J.W."/>
            <person name="Aime M.C."/>
        </authorList>
    </citation>
    <scope>NUCLEOTIDE SEQUENCE [LARGE SCALE GENOMIC DNA]</scope>
    <source>
        <strain evidence="1 2">SA 807</strain>
    </source>
</reference>
<gene>
    <name evidence="1" type="ORF">IE53DRAFT_322468</name>
</gene>
<dbReference type="EMBL" id="KZ820760">
    <property type="protein sequence ID" value="PWN46711.1"/>
    <property type="molecule type" value="Genomic_DNA"/>
</dbReference>
<accession>A0ACD0NLL3</accession>
<proteinExistence type="predicted"/>
<protein>
    <submittedName>
        <fullName evidence="1">Uncharacterized protein</fullName>
    </submittedName>
</protein>
<feature type="non-terminal residue" evidence="1">
    <location>
        <position position="1"/>
    </location>
</feature>
<sequence>EHGADIPIKIHHLWKRPLIRQWLYDGKLYREKDEREPSRFELFFDLMFVGIVHQLADGAAESGTGLNVLKFALLFWPSWSVWTDVRTYLNTSGTDDVKERLFLLGWMIILCGYSANASGVKIEYATPEMIAALLGGGGEASSHERRAIRSIASFFLRRASTESSSSEEPALARHIIGNYYFTEGYDSAINAAITFYLIAKLWRLGLYFYYGVALPKFRKALMLNAFAMTVIAAIYIPIAITESPVLILILMSSGIVVEVARSYLVAAAMKLFHGRGKHRGKHMFIPALSQEHSIERHVLFVILIVGESIINSTFVATSGTYGANEEFGRSALAISIAFMLIWLYYDADASRTFQHALRRNWFTSITFCHLHFPLTASLILMSSSLAKLVSHSEVSRGYLWYFGGSLATAVLCIGLIGLLHRNLDKHGSNLYPRWMRLVIRFVAAIIFALIPIKEDWKTIHFMGCYAGILFFIVTFETIGKLGAVGRRYDAVKAERYMLGEKAGGADPPLDTEAAHAAKKSAFKLSRRDSWHPFEDLTPAEKGEEDVGIETEIGHLEEKTLTSNQKWAYAA</sequence>